<evidence type="ECO:0000259" key="3">
    <source>
        <dbReference type="Pfam" id="PF16344"/>
    </source>
</evidence>
<dbReference type="PIRSF" id="PIRSF018266">
    <property type="entry name" value="FecR"/>
    <property type="match status" value="1"/>
</dbReference>
<evidence type="ECO:0000313" key="5">
    <source>
        <dbReference type="Proteomes" id="UP001501411"/>
    </source>
</evidence>
<organism evidence="4 5">
    <name type="scientific">Olivibacter ginsenosidimutans</name>
    <dbReference type="NCBI Taxonomy" id="1176537"/>
    <lineage>
        <taxon>Bacteria</taxon>
        <taxon>Pseudomonadati</taxon>
        <taxon>Bacteroidota</taxon>
        <taxon>Sphingobacteriia</taxon>
        <taxon>Sphingobacteriales</taxon>
        <taxon>Sphingobacteriaceae</taxon>
        <taxon>Olivibacter</taxon>
    </lineage>
</organism>
<evidence type="ECO:0000256" key="1">
    <source>
        <dbReference type="SAM" id="Phobius"/>
    </source>
</evidence>
<keyword evidence="1" id="KW-0812">Transmembrane</keyword>
<dbReference type="Gene3D" id="2.60.120.1440">
    <property type="match status" value="1"/>
</dbReference>
<feature type="transmembrane region" description="Helical" evidence="1">
    <location>
        <begin position="74"/>
        <end position="95"/>
    </location>
</feature>
<dbReference type="InterPro" id="IPR032508">
    <property type="entry name" value="FecR_C"/>
</dbReference>
<protein>
    <submittedName>
        <fullName evidence="4">DUF4974 domain-containing protein</fullName>
    </submittedName>
</protein>
<feature type="domain" description="FecR protein" evidence="2">
    <location>
        <begin position="176"/>
        <end position="270"/>
    </location>
</feature>
<gene>
    <name evidence="4" type="ORF">GCM10023231_03740</name>
</gene>
<keyword evidence="1" id="KW-1133">Transmembrane helix</keyword>
<comment type="caution">
    <text evidence="4">The sequence shown here is derived from an EMBL/GenBank/DDBJ whole genome shotgun (WGS) entry which is preliminary data.</text>
</comment>
<evidence type="ECO:0000313" key="4">
    <source>
        <dbReference type="EMBL" id="GAA4780092.1"/>
    </source>
</evidence>
<proteinExistence type="predicted"/>
<reference evidence="5" key="1">
    <citation type="journal article" date="2019" name="Int. J. Syst. Evol. Microbiol.">
        <title>The Global Catalogue of Microorganisms (GCM) 10K type strain sequencing project: providing services to taxonomists for standard genome sequencing and annotation.</title>
        <authorList>
            <consortium name="The Broad Institute Genomics Platform"/>
            <consortium name="The Broad Institute Genome Sequencing Center for Infectious Disease"/>
            <person name="Wu L."/>
            <person name="Ma J."/>
        </authorList>
    </citation>
    <scope>NUCLEOTIDE SEQUENCE [LARGE SCALE GENOMIC DNA]</scope>
    <source>
        <strain evidence="5">JCM 18200</strain>
    </source>
</reference>
<dbReference type="InterPro" id="IPR012373">
    <property type="entry name" value="Ferrdict_sens_TM"/>
</dbReference>
<evidence type="ECO:0000259" key="2">
    <source>
        <dbReference type="Pfam" id="PF04773"/>
    </source>
</evidence>
<sequence>MHYSKRQRELARKWLNGTITDAEKKEFSDWYNAQEHHSADIPPHLARSEEEHEQKLLSNIRQRTKKNTPVRMRFMNMTAAACLLLAIGFSCFFLLHSKNNPPVKSLAGKSNTHDLLPGKDQALLILPSGKEIALNPSNKQHFSVNEGIETTLDDDGQVTFTLSDLPESTKGTGKHTVQTPAGGQYKVVLPDGTKVWLNAASSLSFFPNAQQERQVYLKGEAFFEVSRKKPGTPFIVQTEQQEIQVLGTQFNVNAYANEPVEKTTLVSGRVRVNEKSHGNGKELQPGEQAILNSAAQQEMKTIRVNLEEFTAWKDGYFYFHNSDLDGIMRQLARWYNIEIRYKRADIQDKFTGKIPRSVKLSAVLNALRTTGVTTRLEGNVLMVE</sequence>
<dbReference type="Pfam" id="PF16344">
    <property type="entry name" value="FecR_C"/>
    <property type="match status" value="1"/>
</dbReference>
<dbReference type="InterPro" id="IPR006860">
    <property type="entry name" value="FecR"/>
</dbReference>
<dbReference type="Pfam" id="PF04773">
    <property type="entry name" value="FecR"/>
    <property type="match status" value="1"/>
</dbReference>
<dbReference type="Gene3D" id="3.55.50.30">
    <property type="match status" value="1"/>
</dbReference>
<keyword evidence="5" id="KW-1185">Reference proteome</keyword>
<dbReference type="Proteomes" id="UP001501411">
    <property type="component" value="Unassembled WGS sequence"/>
</dbReference>
<dbReference type="PANTHER" id="PTHR30273">
    <property type="entry name" value="PERIPLASMIC SIGNAL SENSOR AND SIGMA FACTOR ACTIVATOR FECR-RELATED"/>
    <property type="match status" value="1"/>
</dbReference>
<dbReference type="PANTHER" id="PTHR30273:SF2">
    <property type="entry name" value="PROTEIN FECR"/>
    <property type="match status" value="1"/>
</dbReference>
<feature type="domain" description="Protein FecR C-terminal" evidence="3">
    <location>
        <begin position="316"/>
        <end position="380"/>
    </location>
</feature>
<name>A0ABP9AGZ2_9SPHI</name>
<dbReference type="EMBL" id="BAABIQ010000003">
    <property type="protein sequence ID" value="GAA4780092.1"/>
    <property type="molecule type" value="Genomic_DNA"/>
</dbReference>
<dbReference type="RefSeq" id="WP_345229991.1">
    <property type="nucleotide sequence ID" value="NZ_BAABIQ010000003.1"/>
</dbReference>
<accession>A0ABP9AGZ2</accession>
<keyword evidence="1" id="KW-0472">Membrane</keyword>